<gene>
    <name evidence="8" type="ORF">JD844_000671</name>
</gene>
<dbReference type="EC" id="3.5.1.88" evidence="2 7"/>
<dbReference type="Pfam" id="PF01327">
    <property type="entry name" value="Pep_deformylase"/>
    <property type="match status" value="1"/>
</dbReference>
<dbReference type="EMBL" id="JAIPUX010003776">
    <property type="protein sequence ID" value="KAH0619727.1"/>
    <property type="molecule type" value="Genomic_DNA"/>
</dbReference>
<evidence type="ECO:0000256" key="6">
    <source>
        <dbReference type="ARBA" id="ARBA00037114"/>
    </source>
</evidence>
<dbReference type="InterPro" id="IPR036821">
    <property type="entry name" value="Peptide_deformylase_sf"/>
</dbReference>
<dbReference type="CDD" id="cd00487">
    <property type="entry name" value="Pep_deformylase"/>
    <property type="match status" value="1"/>
</dbReference>
<dbReference type="NCBIfam" id="NF001159">
    <property type="entry name" value="PRK00150.1-3"/>
    <property type="match status" value="1"/>
</dbReference>
<keyword evidence="9" id="KW-1185">Reference proteome</keyword>
<evidence type="ECO:0000313" key="8">
    <source>
        <dbReference type="EMBL" id="KAH0619727.1"/>
    </source>
</evidence>
<keyword evidence="4 7" id="KW-0378">Hydrolase</keyword>
<evidence type="ECO:0000256" key="1">
    <source>
        <dbReference type="ARBA" id="ARBA00010759"/>
    </source>
</evidence>
<comment type="similarity">
    <text evidence="1 7">Belongs to the polypeptide deformylase family.</text>
</comment>
<evidence type="ECO:0000256" key="3">
    <source>
        <dbReference type="ARBA" id="ARBA00022723"/>
    </source>
</evidence>
<evidence type="ECO:0000313" key="9">
    <source>
        <dbReference type="Proteomes" id="UP000826234"/>
    </source>
</evidence>
<evidence type="ECO:0000256" key="7">
    <source>
        <dbReference type="RuleBase" id="RU362111"/>
    </source>
</evidence>
<evidence type="ECO:0000256" key="5">
    <source>
        <dbReference type="ARBA" id="ARBA00022917"/>
    </source>
</evidence>
<protein>
    <recommendedName>
        <fullName evidence="2 7">Peptide deformylase</fullName>
        <ecNumber evidence="2 7">3.5.1.88</ecNumber>
    </recommendedName>
</protein>
<dbReference type="HAMAP" id="MF_00163">
    <property type="entry name" value="Pep_deformylase"/>
    <property type="match status" value="1"/>
</dbReference>
<dbReference type="PANTHER" id="PTHR10458">
    <property type="entry name" value="PEPTIDE DEFORMYLASE"/>
    <property type="match status" value="1"/>
</dbReference>
<dbReference type="Gene3D" id="3.90.45.10">
    <property type="entry name" value="Peptide deformylase"/>
    <property type="match status" value="1"/>
</dbReference>
<evidence type="ECO:0000256" key="4">
    <source>
        <dbReference type="ARBA" id="ARBA00022801"/>
    </source>
</evidence>
<accession>A0ABQ7SR09</accession>
<keyword evidence="5 7" id="KW-0648">Protein biosynthesis</keyword>
<dbReference type="SUPFAM" id="SSF56420">
    <property type="entry name" value="Peptide deformylase"/>
    <property type="match status" value="1"/>
</dbReference>
<organism evidence="8 9">
    <name type="scientific">Phrynosoma platyrhinos</name>
    <name type="common">Desert horned lizard</name>
    <dbReference type="NCBI Taxonomy" id="52577"/>
    <lineage>
        <taxon>Eukaryota</taxon>
        <taxon>Metazoa</taxon>
        <taxon>Chordata</taxon>
        <taxon>Craniata</taxon>
        <taxon>Vertebrata</taxon>
        <taxon>Euteleostomi</taxon>
        <taxon>Lepidosauria</taxon>
        <taxon>Squamata</taxon>
        <taxon>Bifurcata</taxon>
        <taxon>Unidentata</taxon>
        <taxon>Episquamata</taxon>
        <taxon>Toxicofera</taxon>
        <taxon>Iguania</taxon>
        <taxon>Phrynosomatidae</taxon>
        <taxon>Phrynosomatinae</taxon>
        <taxon>Phrynosoma</taxon>
    </lineage>
</organism>
<proteinExistence type="inferred from homology"/>
<reference evidence="8 9" key="1">
    <citation type="journal article" date="2022" name="Gigascience">
        <title>A chromosome-level genome assembly and annotation of the desert horned lizard, Phrynosoma platyrhinos, provides insight into chromosomal rearrangements among reptiles.</title>
        <authorList>
            <person name="Koochekian N."/>
            <person name="Ascanio A."/>
            <person name="Farleigh K."/>
            <person name="Card D.C."/>
            <person name="Schield D.R."/>
            <person name="Castoe T.A."/>
            <person name="Jezkova T."/>
        </authorList>
    </citation>
    <scope>NUCLEOTIDE SEQUENCE [LARGE SCALE GENOMIC DNA]</scope>
    <source>
        <strain evidence="8">NK-2021</strain>
    </source>
</reference>
<sequence>MHRPFRFSHVFCKRKSSARRVDEAIMEASWLKPGVVRAVTRALLVPSASPLLLRPCGRATSSQAEKQRSYWQYLRRKVLKPPSPPFSHVCQVGDPILRSLAAPVEPSQIAGKEVQALIQTLVRVMRRERCVALSAPQVGVPLRVFVAEYPERLLQEHPPAVRQARQMAPFPLRVFVNPTMRVLNSQVVSHPEGCRSVSGFSACVPRYLAVQVAGLNEAGEETAWQASGWAARIVQHEMDHLQGVLYVDKMESRTFVNVRWAELNE</sequence>
<dbReference type="PANTHER" id="PTHR10458:SF2">
    <property type="entry name" value="PEPTIDE DEFORMYLASE, MITOCHONDRIAL"/>
    <property type="match status" value="1"/>
</dbReference>
<name>A0ABQ7SR09_PHRPL</name>
<comment type="catalytic activity">
    <reaction evidence="7">
        <text>N-terminal N-formyl-L-methionyl-[peptide] + H2O = N-terminal L-methionyl-[peptide] + formate</text>
        <dbReference type="Rhea" id="RHEA:24420"/>
        <dbReference type="Rhea" id="RHEA-COMP:10639"/>
        <dbReference type="Rhea" id="RHEA-COMP:10640"/>
        <dbReference type="ChEBI" id="CHEBI:15377"/>
        <dbReference type="ChEBI" id="CHEBI:15740"/>
        <dbReference type="ChEBI" id="CHEBI:49298"/>
        <dbReference type="ChEBI" id="CHEBI:64731"/>
        <dbReference type="EC" id="3.5.1.88"/>
    </reaction>
</comment>
<evidence type="ECO:0000256" key="2">
    <source>
        <dbReference type="ARBA" id="ARBA00012175"/>
    </source>
</evidence>
<dbReference type="PRINTS" id="PR01576">
    <property type="entry name" value="PDEFORMYLASE"/>
</dbReference>
<dbReference type="InterPro" id="IPR023635">
    <property type="entry name" value="Peptide_deformylase"/>
</dbReference>
<comment type="function">
    <text evidence="6 7">Removes the formyl group from the N-terminal Met of newly synthesized proteins.</text>
</comment>
<keyword evidence="3 7" id="KW-0479">Metal-binding</keyword>
<dbReference type="Proteomes" id="UP000826234">
    <property type="component" value="Unassembled WGS sequence"/>
</dbReference>
<comment type="caution">
    <text evidence="8">The sequence shown here is derived from an EMBL/GenBank/DDBJ whole genome shotgun (WGS) entry which is preliminary data.</text>
</comment>